<keyword evidence="3 4" id="KW-0326">Glycosidase</keyword>
<dbReference type="SMART" id="SM00640">
    <property type="entry name" value="Glyco_32"/>
    <property type="match status" value="1"/>
</dbReference>
<dbReference type="Pfam" id="PF08244">
    <property type="entry name" value="Glyco_hydro_32C"/>
    <property type="match status" value="1"/>
</dbReference>
<dbReference type="SUPFAM" id="SSF75005">
    <property type="entry name" value="Arabinanase/levansucrase/invertase"/>
    <property type="match status" value="1"/>
</dbReference>
<evidence type="ECO:0000259" key="5">
    <source>
        <dbReference type="Pfam" id="PF00251"/>
    </source>
</evidence>
<evidence type="ECO:0000313" key="8">
    <source>
        <dbReference type="Proteomes" id="UP000005234"/>
    </source>
</evidence>
<dbReference type="InterPro" id="IPR013320">
    <property type="entry name" value="ConA-like_dom_sf"/>
</dbReference>
<dbReference type="CDD" id="cd18622">
    <property type="entry name" value="GH32_Inu-like"/>
    <property type="match status" value="1"/>
</dbReference>
<evidence type="ECO:0000256" key="1">
    <source>
        <dbReference type="ARBA" id="ARBA00009902"/>
    </source>
</evidence>
<dbReference type="PANTHER" id="PTHR42800:SF2">
    <property type="entry name" value="INVERTASE-RELATED"/>
    <property type="match status" value="1"/>
</dbReference>
<dbReference type="EMBL" id="CP003350">
    <property type="protein sequence ID" value="AFC84838.1"/>
    <property type="molecule type" value="Genomic_DNA"/>
</dbReference>
<dbReference type="Gene3D" id="2.60.120.560">
    <property type="entry name" value="Exo-inulinase, domain 1"/>
    <property type="match status" value="1"/>
</dbReference>
<organism evidence="7 8">
    <name type="scientific">Frateuria aurantia (strain ATCC 33424 / DSM 6220 / KCTC 2777 / LMG 1558 / NBRC 3245 / NCIMB 13370)</name>
    <name type="common">Acetobacter aurantius</name>
    <dbReference type="NCBI Taxonomy" id="767434"/>
    <lineage>
        <taxon>Bacteria</taxon>
        <taxon>Pseudomonadati</taxon>
        <taxon>Pseudomonadota</taxon>
        <taxon>Gammaproteobacteria</taxon>
        <taxon>Lysobacterales</taxon>
        <taxon>Rhodanobacteraceae</taxon>
        <taxon>Frateuria</taxon>
    </lineage>
</organism>
<feature type="domain" description="Glycosyl hydrolase family 32 C-terminal" evidence="6">
    <location>
        <begin position="393"/>
        <end position="494"/>
    </location>
</feature>
<dbReference type="KEGG" id="fau:Fraau_0348"/>
<dbReference type="eggNOG" id="COG1621">
    <property type="taxonomic scope" value="Bacteria"/>
</dbReference>
<keyword evidence="2 4" id="KW-0378">Hydrolase</keyword>
<name>H8L340_FRAAD</name>
<evidence type="ECO:0000256" key="4">
    <source>
        <dbReference type="RuleBase" id="RU362110"/>
    </source>
</evidence>
<evidence type="ECO:0000259" key="6">
    <source>
        <dbReference type="Pfam" id="PF08244"/>
    </source>
</evidence>
<dbReference type="HOGENOM" id="CLU_001528_3_1_6"/>
<keyword evidence="8" id="KW-1185">Reference proteome</keyword>
<evidence type="ECO:0000256" key="2">
    <source>
        <dbReference type="ARBA" id="ARBA00022801"/>
    </source>
</evidence>
<dbReference type="RefSeq" id="WP_014401844.1">
    <property type="nucleotide sequence ID" value="NC_017033.1"/>
</dbReference>
<dbReference type="GO" id="GO:0005987">
    <property type="term" value="P:sucrose catabolic process"/>
    <property type="evidence" value="ECO:0007669"/>
    <property type="project" value="TreeGrafter"/>
</dbReference>
<evidence type="ECO:0000256" key="3">
    <source>
        <dbReference type="ARBA" id="ARBA00023295"/>
    </source>
</evidence>
<dbReference type="Gene3D" id="2.115.10.20">
    <property type="entry name" value="Glycosyl hydrolase domain, family 43"/>
    <property type="match status" value="1"/>
</dbReference>
<comment type="similarity">
    <text evidence="1 4">Belongs to the glycosyl hydrolase 32 family.</text>
</comment>
<dbReference type="AlphaFoldDB" id="H8L340"/>
<dbReference type="InterPro" id="IPR001362">
    <property type="entry name" value="Glyco_hydro_32"/>
</dbReference>
<protein>
    <submittedName>
        <fullName evidence="7">Beta-fructosidase, levanase/invertase</fullName>
    </submittedName>
</protein>
<sequence>MSGSPVRPTTHVARHGLGHLRPKLHFSPSAGFMNDPNGLLHDGERYHLYYQFAPGPLAVHGHICWGHALAEDLYHWHDAPTAIRETADGQAFSGCALIDHRNDSGLFAGPGPQNIVAIYTRHRDGRQNQWLAISQDGGLDFEEPAGINPVLDIGSDSFRDPKVFFHAPSGRWIMVVALARAHRIGFYGSGDLLHWQALSEFGPEGMLGIDYECPNLVELDIEGGGRRWVLIISINPGAPQGGSGSQYFVGDFDGERFVPDPQGLRLLDAGKDHYAIQVVEGLPSDQATGIGWLGNWQYCQEVPSEGWRGVMTLPRGLGLRRDWMGGLSLVQHVRGLEPLRVPIARPRIDSSLMPDQPLTDLDLPVDAAVELLLRFHLESLPTAPPGRGGRLVLCFGNAQGERLEIGYDAASHQLWTDRGELRGFSHPFFSQRSAIALGPDRREVRLQLIIDGCSLEMLAQDGEYSMSSMIYPAAPLDRLAIYVEAGQAGFGQLELNRLQSTLTRS</sequence>
<dbReference type="OrthoDB" id="9801455at2"/>
<dbReference type="InterPro" id="IPR013148">
    <property type="entry name" value="Glyco_hydro_32_N"/>
</dbReference>
<accession>H8L340</accession>
<dbReference type="PROSITE" id="PS00609">
    <property type="entry name" value="GLYCOSYL_HYDROL_F32"/>
    <property type="match status" value="1"/>
</dbReference>
<feature type="domain" description="Glycosyl hydrolase family 32 N-terminal" evidence="5">
    <location>
        <begin position="25"/>
        <end position="321"/>
    </location>
</feature>
<dbReference type="InterPro" id="IPR023296">
    <property type="entry name" value="Glyco_hydro_beta-prop_sf"/>
</dbReference>
<dbReference type="SUPFAM" id="SSF49899">
    <property type="entry name" value="Concanavalin A-like lectins/glucanases"/>
    <property type="match status" value="1"/>
</dbReference>
<dbReference type="Pfam" id="PF00251">
    <property type="entry name" value="Glyco_hydro_32N"/>
    <property type="match status" value="1"/>
</dbReference>
<dbReference type="Proteomes" id="UP000005234">
    <property type="component" value="Chromosome"/>
</dbReference>
<gene>
    <name evidence="7" type="ordered locus">Fraau_0348</name>
</gene>
<dbReference type="GO" id="GO:0005737">
    <property type="term" value="C:cytoplasm"/>
    <property type="evidence" value="ECO:0007669"/>
    <property type="project" value="TreeGrafter"/>
</dbReference>
<reference evidence="7" key="1">
    <citation type="submission" date="2012-02" db="EMBL/GenBank/DDBJ databases">
        <title>The complete genome of Frateuria aurantia DSM 6220.</title>
        <authorList>
            <consortium name="US DOE Joint Genome Institute (JGI-PGF)"/>
            <person name="Lucas S."/>
            <person name="Copeland A."/>
            <person name="Lapidus A."/>
            <person name="Glavina del Rio T."/>
            <person name="Dalin E."/>
            <person name="Tice H."/>
            <person name="Bruce D."/>
            <person name="Goodwin L."/>
            <person name="Pitluck S."/>
            <person name="Peters L."/>
            <person name="Ovchinnikova G."/>
            <person name="Teshima H."/>
            <person name="Kyrpides N."/>
            <person name="Mavromatis K."/>
            <person name="Ivanova N."/>
            <person name="Brettin T."/>
            <person name="Detter J.C."/>
            <person name="Han C."/>
            <person name="Larimer F."/>
            <person name="Land M."/>
            <person name="Hauser L."/>
            <person name="Markowitz V."/>
            <person name="Cheng J.-F."/>
            <person name="Hugenholtz P."/>
            <person name="Woyke T."/>
            <person name="Wu D."/>
            <person name="Brambilla E."/>
            <person name="Klenk H.-P."/>
            <person name="Eisen J.A."/>
        </authorList>
    </citation>
    <scope>NUCLEOTIDE SEQUENCE</scope>
    <source>
        <strain evidence="7">DSM 6220</strain>
    </source>
</reference>
<dbReference type="InterPro" id="IPR013189">
    <property type="entry name" value="Glyco_hydro_32_C"/>
</dbReference>
<evidence type="ECO:0000313" key="7">
    <source>
        <dbReference type="EMBL" id="AFC84838.1"/>
    </source>
</evidence>
<dbReference type="InterPro" id="IPR018053">
    <property type="entry name" value="Glyco_hydro_32_AS"/>
</dbReference>
<dbReference type="GO" id="GO:0004575">
    <property type="term" value="F:sucrose alpha-glucosidase activity"/>
    <property type="evidence" value="ECO:0007669"/>
    <property type="project" value="TreeGrafter"/>
</dbReference>
<proteinExistence type="inferred from homology"/>
<dbReference type="STRING" id="767434.Fraau_0348"/>
<dbReference type="PANTHER" id="PTHR42800">
    <property type="entry name" value="EXOINULINASE INUD (AFU_ORTHOLOGUE AFUA_5G00480)"/>
    <property type="match status" value="1"/>
</dbReference>